<protein>
    <submittedName>
        <fullName evidence="1">Uncharacterized protein</fullName>
    </submittedName>
</protein>
<gene>
    <name evidence="4" type="ORF">PBNK65E_000067500</name>
    <name evidence="1" type="ORF">PBNK65NY_000067000</name>
    <name evidence="2" type="ORF">PBSP11A_000067200</name>
    <name evidence="3" type="ORF">PBSP11RLL_000067300</name>
</gene>
<evidence type="ECO:0000313" key="8">
    <source>
        <dbReference type="Proteomes" id="UP000516480"/>
    </source>
</evidence>
<dbReference type="Proteomes" id="UP000219860">
    <property type="component" value="Chromosome 5"/>
</dbReference>
<evidence type="ECO:0000313" key="5">
    <source>
        <dbReference type="Proteomes" id="UP000219860"/>
    </source>
</evidence>
<dbReference type="Proteomes" id="UP000516480">
    <property type="component" value="Chromosome 5"/>
</dbReference>
<evidence type="ECO:0000313" key="7">
    <source>
        <dbReference type="Proteomes" id="UP000220214"/>
    </source>
</evidence>
<accession>A0A1C6WSZ3</accession>
<dbReference type="InterPro" id="IPR011992">
    <property type="entry name" value="EF-hand-dom_pair"/>
</dbReference>
<dbReference type="VEuPathDB" id="PlasmoDB:PBANKA_0501800"/>
<dbReference type="EMBL" id="LT614631">
    <property type="protein sequence ID" value="SCN22789.1"/>
    <property type="molecule type" value="Genomic_DNA"/>
</dbReference>
<dbReference type="Gene3D" id="1.10.238.10">
    <property type="entry name" value="EF-hand"/>
    <property type="match status" value="1"/>
</dbReference>
<dbReference type="AlphaFoldDB" id="A0A1C6WSZ3"/>
<dbReference type="Proteomes" id="UP000219974">
    <property type="component" value="Chromosome 5"/>
</dbReference>
<evidence type="ECO:0000313" key="4">
    <source>
        <dbReference type="EMBL" id="SCN22789.1"/>
    </source>
</evidence>
<proteinExistence type="predicted"/>
<evidence type="ECO:0000313" key="1">
    <source>
        <dbReference type="EMBL" id="SCL92516.1"/>
    </source>
</evidence>
<dbReference type="SUPFAM" id="SSF47473">
    <property type="entry name" value="EF-hand"/>
    <property type="match status" value="1"/>
</dbReference>
<dbReference type="EMBL" id="LT608269">
    <property type="protein sequence ID" value="SCM17447.1"/>
    <property type="molecule type" value="Genomic_DNA"/>
</dbReference>
<dbReference type="EMBL" id="LT608141">
    <property type="protein sequence ID" value="SCL92516.1"/>
    <property type="molecule type" value="Genomic_DNA"/>
</dbReference>
<evidence type="ECO:0000313" key="2">
    <source>
        <dbReference type="EMBL" id="SCM15653.1"/>
    </source>
</evidence>
<organism evidence="1 8">
    <name type="scientific">Plasmodium berghei</name>
    <dbReference type="NCBI Taxonomy" id="5821"/>
    <lineage>
        <taxon>Eukaryota</taxon>
        <taxon>Sar</taxon>
        <taxon>Alveolata</taxon>
        <taxon>Apicomplexa</taxon>
        <taxon>Aconoidasida</taxon>
        <taxon>Haemosporida</taxon>
        <taxon>Plasmodiidae</taxon>
        <taxon>Plasmodium</taxon>
        <taxon>Plasmodium (Vinckeia)</taxon>
    </lineage>
</organism>
<name>A0A1C6WSZ3_PLABE</name>
<reference evidence="5 6" key="1">
    <citation type="submission" date="2016-08" db="EMBL/GenBank/DDBJ databases">
        <authorList>
            <consortium name="Pathogen Informatics"/>
        </authorList>
    </citation>
    <scope>NUCLEOTIDE SEQUENCE [LARGE SCALE GENOMIC DNA]</scope>
    <source>
        <strain evidence="1 8">NK65 ny</strain>
        <strain evidence="4 7">NK65e</strain>
        <strain evidence="2 5">SP11 Antwerpcl1</strain>
        <strain evidence="3 6">SP11 RLL</strain>
    </source>
</reference>
<dbReference type="EMBL" id="LT608253">
    <property type="protein sequence ID" value="SCM15653.1"/>
    <property type="molecule type" value="Genomic_DNA"/>
</dbReference>
<dbReference type="Proteomes" id="UP000220214">
    <property type="component" value="Chromosome 5"/>
</dbReference>
<evidence type="ECO:0000313" key="3">
    <source>
        <dbReference type="EMBL" id="SCM17447.1"/>
    </source>
</evidence>
<sequence length="167" mass="19444">MEDKFREAFILFSSCNDTLELYQFYELAHSFGIVLTEEEKHELPITVDLNYWLDFANKHYNIDDPLKHIKSVNEKNSNVKIKIDNFVGVMSALDTRLTDKDIDLLLKITNPNNEDSIDLNSISQRLEEVIAFFRIFLNKIYCPVSLKLSVYCVICNISRMIEIVVSN</sequence>
<dbReference type="OrthoDB" id="380479at2759"/>
<evidence type="ECO:0000313" key="6">
    <source>
        <dbReference type="Proteomes" id="UP000219974"/>
    </source>
</evidence>